<dbReference type="Proteomes" id="UP001253439">
    <property type="component" value="Unassembled WGS sequence"/>
</dbReference>
<keyword evidence="2" id="KW-1185">Reference proteome</keyword>
<evidence type="ECO:0000313" key="2">
    <source>
        <dbReference type="Proteomes" id="UP001253439"/>
    </source>
</evidence>
<evidence type="ECO:0000313" key="1">
    <source>
        <dbReference type="EMBL" id="MDS0221681.1"/>
    </source>
</evidence>
<dbReference type="EMBL" id="JAMQOM010000003">
    <property type="protein sequence ID" value="MDS0221681.1"/>
    <property type="molecule type" value="Genomic_DNA"/>
</dbReference>
<sequence>MAADCTVIAADHPESAADEVIADAGFLVKPTVDALTAQLDAALGSARPPASPADHAQKYDWDAIAEQAETAYQRAIDGTW</sequence>
<name>A0AAE4EWX1_9EURY</name>
<comment type="caution">
    <text evidence="1">The sequence shown here is derived from an EMBL/GenBank/DDBJ whole genome shotgun (WGS) entry which is preliminary data.</text>
</comment>
<reference evidence="1 2" key="1">
    <citation type="submission" date="2022-06" db="EMBL/GenBank/DDBJ databases">
        <title>Haloarcula sp. a new haloarchaeum isolate from saline soil.</title>
        <authorList>
            <person name="Strakova D."/>
            <person name="Galisteo C."/>
            <person name="Sanchez-Porro C."/>
            <person name="Ventosa A."/>
        </authorList>
    </citation>
    <scope>NUCLEOTIDE SEQUENCE [LARGE SCALE GENOMIC DNA]</scope>
    <source>
        <strain evidence="1 2">S1AR25-5A</strain>
    </source>
</reference>
<gene>
    <name evidence="1" type="ORF">NDI54_10005</name>
</gene>
<proteinExistence type="predicted"/>
<protein>
    <recommendedName>
        <fullName evidence="3">Glycosyltransferase</fullName>
    </recommendedName>
</protein>
<evidence type="ECO:0008006" key="3">
    <source>
        <dbReference type="Google" id="ProtNLM"/>
    </source>
</evidence>
<dbReference type="AlphaFoldDB" id="A0AAE4EWX1"/>
<dbReference type="Gene3D" id="3.40.50.2000">
    <property type="entry name" value="Glycogen Phosphorylase B"/>
    <property type="match status" value="2"/>
</dbReference>
<dbReference type="SUPFAM" id="SSF53756">
    <property type="entry name" value="UDP-Glycosyltransferase/glycogen phosphorylase"/>
    <property type="match status" value="1"/>
</dbReference>
<organism evidence="1 2">
    <name type="scientific">Haloarcula terrestris</name>
    <dbReference type="NCBI Taxonomy" id="2950533"/>
    <lineage>
        <taxon>Archaea</taxon>
        <taxon>Methanobacteriati</taxon>
        <taxon>Methanobacteriota</taxon>
        <taxon>Stenosarchaea group</taxon>
        <taxon>Halobacteria</taxon>
        <taxon>Halobacteriales</taxon>
        <taxon>Haloarculaceae</taxon>
        <taxon>Haloarcula</taxon>
    </lineage>
</organism>
<accession>A0AAE4EWX1</accession>